<keyword evidence="2" id="KW-0328">Glycosyltransferase</keyword>
<name>A0AAE0UT60_9TELE</name>
<dbReference type="InterPro" id="IPR036691">
    <property type="entry name" value="Endo/exonu/phosph_ase_sf"/>
</dbReference>
<dbReference type="SUPFAM" id="SSF56672">
    <property type="entry name" value="DNA/RNA polymerases"/>
    <property type="match status" value="1"/>
</dbReference>
<dbReference type="Proteomes" id="UP001274896">
    <property type="component" value="Unassembled WGS sequence"/>
</dbReference>
<dbReference type="Gene3D" id="3.60.10.10">
    <property type="entry name" value="Endonuclease/exonuclease/phosphatase"/>
    <property type="match status" value="1"/>
</dbReference>
<dbReference type="PANTHER" id="PTHR12062:SF11">
    <property type="entry name" value="ALPHA-1,3-MANNOSYL-GLYCOPROTEIN 4-BETA-N-ACETYLGLUCOSAMINYLTRANSFERASE-LIKE PROTEIN MGAT4E"/>
    <property type="match status" value="1"/>
</dbReference>
<sequence length="1137" mass="132732">MRCHLKKVVQTLACLLIITCFYISMRRRQEAEQDTEPVDAAWIIGNYSSEKCSQEPRQNIMCLRSSVRVLAGDIQPSQRKGRELADMMERRKVDILCVQESRWKGSKACSIGAGFKLFYYGVDSKRNGVGVVLKEEFVRNVLEVERVSDRVMTLKLGIERVMLNVVSGYAPQVGCELEEKERFWSELDEVMESIPTGERVVIGADFNGHVGEGNTGDEEVMGKFGVKERNLEGQMVVDFAKRMDMAVVNTYFQKREEHRVTYKSGGRRTQVDYILCRRGNLKEISDCKVVVGESVARQHRMVVCRMTLLVCKTKRTKIEIEKKTKSWKQKKEECCEEFRQKLRQALGGQVVLPDDWETTAEVIGRKVLGVSSGRRKEDKETWWWNEEVQDSIQRKGLAKKKWDMDRTEENRQEYKELQRRVKREVSKAKQKAYDELYTRLDTREGEKDLYRLARQRDRDGKDVQQVRVIKDRDGRVLTSEESVQRRWKEYFEELMNEENEREKRVEGVNSVEQKVDKIRKDEVRKALKRMKSGKAVGPDDIPVEVWKCLGEAAVEFLTSLFNRVLESERMPEEWRRSVLVPIFKNKGDVQSCSNYRGIKLMSHTMKLWERVVEARLRKVVEICEQQYGFMPRKSTTDAIFALRILMEKYRDGQRELHCVFVDLEKAYDRVPREELWYCMRKSGVAEKYVRVVQDMYERSRTVVRCAVVMDQLSEEVRQESPWTMMFADDIVICSESREQVEESLERWRFALERRGMKVSCRYLTVGLSSVKRKKENYLLQTLHSIFNQSSEEELAEMVVVVLLADFDLRWVHQTLTSIHRIFPKRLIQGQLLVIHADEENYPPLTGLKRNFNDAPDRVTFRSKQNVDYAFLVDFSAQLSKYYIMLEDDVSCSKGFLSSIRGHIQSKGSSPWVTLEFSKLGYIGKLYHSKDLSRLAHFLYLFYQEMPCDFLLSHFRTLLMQDKVIRFRPSLFQHMGMYSSFQGTYNRLKDEDFHVNPADNPPASVYTDIRVFKNHNPDEAYSQGASYFWGMSPINVGNFFLVAFEKPVILSHIVIHTGQDGVDVLESAEVELGETFFLTPSGVQCREIHNLGTLKYGHFELQGVHQAVNRSVLCLNIRVTASQTNWVIIRNIQVWLKK</sequence>
<keyword evidence="3" id="KW-0808">Transferase</keyword>
<dbReference type="InterPro" id="IPR000477">
    <property type="entry name" value="RT_dom"/>
</dbReference>
<evidence type="ECO:0000256" key="3">
    <source>
        <dbReference type="ARBA" id="ARBA00022679"/>
    </source>
</evidence>
<dbReference type="PANTHER" id="PTHR12062">
    <property type="entry name" value="N-ACETYLGLUCOSAMINYLTRANSFERASE VI"/>
    <property type="match status" value="1"/>
</dbReference>
<gene>
    <name evidence="6" type="ORF">QTP70_026950</name>
</gene>
<comment type="caution">
    <text evidence="6">The sequence shown here is derived from an EMBL/GenBank/DDBJ whole genome shotgun (WGS) entry which is preliminary data.</text>
</comment>
<evidence type="ECO:0000256" key="2">
    <source>
        <dbReference type="ARBA" id="ARBA00022676"/>
    </source>
</evidence>
<reference evidence="6" key="1">
    <citation type="submission" date="2023-06" db="EMBL/GenBank/DDBJ databases">
        <title>Male Hemibagrus guttatus genome.</title>
        <authorList>
            <person name="Bian C."/>
        </authorList>
    </citation>
    <scope>NUCLEOTIDE SEQUENCE</scope>
    <source>
        <strain evidence="6">Male_cb2023</strain>
        <tissue evidence="6">Muscle</tissue>
    </source>
</reference>
<protein>
    <recommendedName>
        <fullName evidence="5">Reverse transcriptase domain-containing protein</fullName>
    </recommendedName>
</protein>
<dbReference type="GO" id="GO:0008375">
    <property type="term" value="F:acetylglucosaminyltransferase activity"/>
    <property type="evidence" value="ECO:0007669"/>
    <property type="project" value="TreeGrafter"/>
</dbReference>
<dbReference type="EMBL" id="JAUCMX010000017">
    <property type="protein sequence ID" value="KAK3519385.1"/>
    <property type="molecule type" value="Genomic_DNA"/>
</dbReference>
<feature type="domain" description="Reverse transcriptase" evidence="5">
    <location>
        <begin position="563"/>
        <end position="782"/>
    </location>
</feature>
<dbReference type="CDD" id="cd01650">
    <property type="entry name" value="RT_nLTR_like"/>
    <property type="match status" value="1"/>
</dbReference>
<dbReference type="SUPFAM" id="SSF56219">
    <property type="entry name" value="DNase I-like"/>
    <property type="match status" value="1"/>
</dbReference>
<dbReference type="InterPro" id="IPR057279">
    <property type="entry name" value="MGAT4"/>
</dbReference>
<keyword evidence="7" id="KW-1185">Reference proteome</keyword>
<evidence type="ECO:0000256" key="4">
    <source>
        <dbReference type="SAM" id="Coils"/>
    </source>
</evidence>
<dbReference type="InterPro" id="IPR005135">
    <property type="entry name" value="Endo/exonuclease/phosphatase"/>
</dbReference>
<dbReference type="InterPro" id="IPR043502">
    <property type="entry name" value="DNA/RNA_pol_sf"/>
</dbReference>
<proteinExistence type="predicted"/>
<evidence type="ECO:0000313" key="7">
    <source>
        <dbReference type="Proteomes" id="UP001274896"/>
    </source>
</evidence>
<dbReference type="Pfam" id="PF03372">
    <property type="entry name" value="Exo_endo_phos"/>
    <property type="match status" value="1"/>
</dbReference>
<keyword evidence="4" id="KW-0175">Coiled coil</keyword>
<evidence type="ECO:0000259" key="5">
    <source>
        <dbReference type="PROSITE" id="PS50878"/>
    </source>
</evidence>
<dbReference type="CDD" id="cd09076">
    <property type="entry name" value="L1-EN"/>
    <property type="match status" value="1"/>
</dbReference>
<dbReference type="GO" id="GO:0006487">
    <property type="term" value="P:protein N-linked glycosylation"/>
    <property type="evidence" value="ECO:0007669"/>
    <property type="project" value="TreeGrafter"/>
</dbReference>
<dbReference type="Pfam" id="PF23524">
    <property type="entry name" value="MGAT4A_C"/>
    <property type="match status" value="1"/>
</dbReference>
<accession>A0AAE0UT60</accession>
<organism evidence="6 7">
    <name type="scientific">Hemibagrus guttatus</name>
    <dbReference type="NCBI Taxonomy" id="175788"/>
    <lineage>
        <taxon>Eukaryota</taxon>
        <taxon>Metazoa</taxon>
        <taxon>Chordata</taxon>
        <taxon>Craniata</taxon>
        <taxon>Vertebrata</taxon>
        <taxon>Euteleostomi</taxon>
        <taxon>Actinopterygii</taxon>
        <taxon>Neopterygii</taxon>
        <taxon>Teleostei</taxon>
        <taxon>Ostariophysi</taxon>
        <taxon>Siluriformes</taxon>
        <taxon>Bagridae</taxon>
        <taxon>Hemibagrus</taxon>
    </lineage>
</organism>
<evidence type="ECO:0000256" key="1">
    <source>
        <dbReference type="ARBA" id="ARBA00004922"/>
    </source>
</evidence>
<dbReference type="Pfam" id="PF04666">
    <property type="entry name" value="MGAT4_cons"/>
    <property type="match status" value="1"/>
</dbReference>
<dbReference type="InterPro" id="IPR006759">
    <property type="entry name" value="Glyco_transf_54"/>
</dbReference>
<dbReference type="PROSITE" id="PS50878">
    <property type="entry name" value="RT_POL"/>
    <property type="match status" value="1"/>
</dbReference>
<evidence type="ECO:0000313" key="6">
    <source>
        <dbReference type="EMBL" id="KAK3519385.1"/>
    </source>
</evidence>
<dbReference type="InterPro" id="IPR056576">
    <property type="entry name" value="MGAT4_A/B/C_C"/>
</dbReference>
<feature type="coiled-coil region" evidence="4">
    <location>
        <begin position="397"/>
        <end position="431"/>
    </location>
</feature>
<dbReference type="AlphaFoldDB" id="A0AAE0UT60"/>
<comment type="pathway">
    <text evidence="1">Protein modification; protein glycosylation.</text>
</comment>